<evidence type="ECO:0000313" key="2">
    <source>
        <dbReference type="EMBL" id="KUN85336.1"/>
    </source>
</evidence>
<dbReference type="Proteomes" id="UP000053024">
    <property type="component" value="Unassembled WGS sequence"/>
</dbReference>
<dbReference type="AlphaFoldDB" id="A0A117RDU0"/>
<comment type="caution">
    <text evidence="2">The sequence shown here is derived from an EMBL/GenBank/DDBJ whole genome shotgun (WGS) entry which is preliminary data.</text>
</comment>
<gene>
    <name evidence="2" type="ORF">AQJ66_14400</name>
</gene>
<dbReference type="OrthoDB" id="54272at2"/>
<dbReference type="InterPro" id="IPR001128">
    <property type="entry name" value="Cyt_P450"/>
</dbReference>
<dbReference type="GO" id="GO:0016705">
    <property type="term" value="F:oxidoreductase activity, acting on paired donors, with incorporation or reduction of molecular oxygen"/>
    <property type="evidence" value="ECO:0007669"/>
    <property type="project" value="InterPro"/>
</dbReference>
<dbReference type="GO" id="GO:0020037">
    <property type="term" value="F:heme binding"/>
    <property type="evidence" value="ECO:0007669"/>
    <property type="project" value="InterPro"/>
</dbReference>
<dbReference type="SUPFAM" id="SSF48264">
    <property type="entry name" value="Cytochrome P450"/>
    <property type="match status" value="1"/>
</dbReference>
<reference evidence="2 3" key="1">
    <citation type="submission" date="2015-10" db="EMBL/GenBank/DDBJ databases">
        <title>Draft genome sequence of Streptomyces bungoensis DSM 41781, type strain for the species Streptomyces bungoensis.</title>
        <authorList>
            <person name="Ruckert C."/>
            <person name="Winkler A."/>
            <person name="Kalinowski J."/>
            <person name="Kampfer P."/>
            <person name="Glaeser S."/>
        </authorList>
    </citation>
    <scope>NUCLEOTIDE SEQUENCE [LARGE SCALE GENOMIC DNA]</scope>
    <source>
        <strain evidence="2 3">DSM 41781</strain>
    </source>
</reference>
<sequence>MPELTTEYNPLDPATLDDPYRVYAELRAAGTPLWSERLDSWVLTSYDDCRQVLLDHERFAADWRRAGETVPEPALDVHTVDPPEHTAIYGVLAEALRDMTSPALAARVRAHVSDRLDALPPGPVDLITTFTEPLARWFIPEAVGLPHFDLTEIRPVAEAITRAMDSGLVPEAREPGVAAQRKLAALIDGWVAAMSPGEPIRDLVDRAGEAGVPHQLTMNSLRTLVVNGFTAVPASLGNALNALARLEAPPKELFDAPETLEKAPHEFFRYEAPIQGTTRLAVADTEFSGVPVRRGQGMLMLFAAANRDPAQFSDPDRLDFKRKANHHLSFGYGAHACTGSMLAHLLLRELLTVLAERGMEIRLTGPAVHKRLATVRTLAELPAEVVR</sequence>
<dbReference type="PANTHER" id="PTHR46696">
    <property type="entry name" value="P450, PUTATIVE (EUROFUNG)-RELATED"/>
    <property type="match status" value="1"/>
</dbReference>
<organism evidence="2 3">
    <name type="scientific">Streptomyces bungoensis</name>
    <dbReference type="NCBI Taxonomy" id="285568"/>
    <lineage>
        <taxon>Bacteria</taxon>
        <taxon>Bacillati</taxon>
        <taxon>Actinomycetota</taxon>
        <taxon>Actinomycetes</taxon>
        <taxon>Kitasatosporales</taxon>
        <taxon>Streptomycetaceae</taxon>
        <taxon>Streptomyces</taxon>
    </lineage>
</organism>
<protein>
    <recommendedName>
        <fullName evidence="4">Cytochrome</fullName>
    </recommendedName>
</protein>
<evidence type="ECO:0000313" key="3">
    <source>
        <dbReference type="Proteomes" id="UP000053024"/>
    </source>
</evidence>
<dbReference type="RefSeq" id="WP_061920832.1">
    <property type="nucleotide sequence ID" value="NZ_JBEYBH010000026.1"/>
</dbReference>
<dbReference type="InterPro" id="IPR036396">
    <property type="entry name" value="Cyt_P450_sf"/>
</dbReference>
<dbReference type="PANTHER" id="PTHR46696:SF1">
    <property type="entry name" value="CYTOCHROME P450 YJIB-RELATED"/>
    <property type="match status" value="1"/>
</dbReference>
<accession>A0A117RDU0</accession>
<dbReference type="GO" id="GO:0005506">
    <property type="term" value="F:iron ion binding"/>
    <property type="evidence" value="ECO:0007669"/>
    <property type="project" value="InterPro"/>
</dbReference>
<dbReference type="GO" id="GO:0004497">
    <property type="term" value="F:monooxygenase activity"/>
    <property type="evidence" value="ECO:0007669"/>
    <property type="project" value="InterPro"/>
</dbReference>
<dbReference type="Gene3D" id="1.10.630.10">
    <property type="entry name" value="Cytochrome P450"/>
    <property type="match status" value="1"/>
</dbReference>
<evidence type="ECO:0000256" key="1">
    <source>
        <dbReference type="ARBA" id="ARBA00010617"/>
    </source>
</evidence>
<evidence type="ECO:0008006" key="4">
    <source>
        <dbReference type="Google" id="ProtNLM"/>
    </source>
</evidence>
<dbReference type="Pfam" id="PF00067">
    <property type="entry name" value="p450"/>
    <property type="match status" value="1"/>
</dbReference>
<proteinExistence type="inferred from homology"/>
<comment type="similarity">
    <text evidence="1">Belongs to the cytochrome P450 family.</text>
</comment>
<keyword evidence="3" id="KW-1185">Reference proteome</keyword>
<name>A0A117RDU0_9ACTN</name>
<dbReference type="EMBL" id="LMWX01000020">
    <property type="protein sequence ID" value="KUN85336.1"/>
    <property type="molecule type" value="Genomic_DNA"/>
</dbReference>
<dbReference type="STRING" id="285568.AQJ66_14400"/>